<evidence type="ECO:0000313" key="6">
    <source>
        <dbReference type="EMBL" id="PWK15415.1"/>
    </source>
</evidence>
<comment type="subcellular location">
    <subcellularLocation>
        <location evidence="1">Membrane</location>
        <topology evidence="1">Multi-pass membrane protein</topology>
    </subcellularLocation>
</comment>
<evidence type="ECO:0000256" key="4">
    <source>
        <dbReference type="ARBA" id="ARBA00023136"/>
    </source>
</evidence>
<evidence type="ECO:0000256" key="2">
    <source>
        <dbReference type="ARBA" id="ARBA00022692"/>
    </source>
</evidence>
<comment type="caution">
    <text evidence="6">The sequence shown here is derived from an EMBL/GenBank/DDBJ whole genome shotgun (WGS) entry which is preliminary data.</text>
</comment>
<evidence type="ECO:0000256" key="3">
    <source>
        <dbReference type="ARBA" id="ARBA00022989"/>
    </source>
</evidence>
<proteinExistence type="predicted"/>
<keyword evidence="2 5" id="KW-0812">Transmembrane</keyword>
<feature type="transmembrane region" description="Helical" evidence="5">
    <location>
        <begin position="47"/>
        <end position="67"/>
    </location>
</feature>
<dbReference type="AlphaFoldDB" id="A0A2V2A6B5"/>
<keyword evidence="3 5" id="KW-1133">Transmembrane helix</keyword>
<reference evidence="6 7" key="1">
    <citation type="submission" date="2018-05" db="EMBL/GenBank/DDBJ databases">
        <title>Genomic Encyclopedia of Type Strains, Phase IV (KMG-IV): sequencing the most valuable type-strain genomes for metagenomic binning, comparative biology and taxonomic classification.</title>
        <authorList>
            <person name="Goeker M."/>
        </authorList>
    </citation>
    <scope>NUCLEOTIDE SEQUENCE [LARGE SCALE GENOMIC DNA]</scope>
    <source>
        <strain evidence="6 7">DSM 7229</strain>
    </source>
</reference>
<accession>A0A2V2A6B5</accession>
<feature type="transmembrane region" description="Helical" evidence="5">
    <location>
        <begin position="116"/>
        <end position="137"/>
    </location>
</feature>
<evidence type="ECO:0008006" key="8">
    <source>
        <dbReference type="Google" id="ProtNLM"/>
    </source>
</evidence>
<feature type="transmembrane region" description="Helical" evidence="5">
    <location>
        <begin position="88"/>
        <end position="110"/>
    </location>
</feature>
<evidence type="ECO:0000256" key="5">
    <source>
        <dbReference type="SAM" id="Phobius"/>
    </source>
</evidence>
<name>A0A2V2A6B5_PSYIM</name>
<gene>
    <name evidence="6" type="ORF">C8D84_101366</name>
</gene>
<dbReference type="Proteomes" id="UP000245655">
    <property type="component" value="Unassembled WGS sequence"/>
</dbReference>
<dbReference type="InterPro" id="IPR019109">
    <property type="entry name" value="MamF_MmsF"/>
</dbReference>
<keyword evidence="4 5" id="KW-0472">Membrane</keyword>
<evidence type="ECO:0000256" key="1">
    <source>
        <dbReference type="ARBA" id="ARBA00004141"/>
    </source>
</evidence>
<dbReference type="GeneID" id="60254136"/>
<protein>
    <recommendedName>
        <fullName evidence="8">Tic20 family protein</fullName>
    </recommendedName>
</protein>
<dbReference type="RefSeq" id="WP_211181218.1">
    <property type="nucleotide sequence ID" value="NZ_CAJGZY010000001.1"/>
</dbReference>
<evidence type="ECO:0000313" key="7">
    <source>
        <dbReference type="Proteomes" id="UP000245655"/>
    </source>
</evidence>
<keyword evidence="7" id="KW-1185">Reference proteome</keyword>
<dbReference type="Pfam" id="PF09685">
    <property type="entry name" value="MamF_MmsF"/>
    <property type="match status" value="1"/>
</dbReference>
<dbReference type="EMBL" id="QGGM01000001">
    <property type="protein sequence ID" value="PWK15415.1"/>
    <property type="molecule type" value="Genomic_DNA"/>
</dbReference>
<sequence>MPNSTQQPHVNINKDASNNDINNVQASSHRTDMQAASTKQDSTNIALLNWLGCLFFGFIPPLIIMLVKKDDAYVQTQAKEALNWSITFVIGYIGLWIVAMILGFILAFIFAPLAMIPMLALVLFGFSHLVFCVMGVIKCSSGKDFRVPFNIRLIK</sequence>
<organism evidence="6 7">
    <name type="scientific">Psychrobacter immobilis</name>
    <dbReference type="NCBI Taxonomy" id="498"/>
    <lineage>
        <taxon>Bacteria</taxon>
        <taxon>Pseudomonadati</taxon>
        <taxon>Pseudomonadota</taxon>
        <taxon>Gammaproteobacteria</taxon>
        <taxon>Moraxellales</taxon>
        <taxon>Moraxellaceae</taxon>
        <taxon>Psychrobacter</taxon>
    </lineage>
</organism>